<dbReference type="CDD" id="cd00090">
    <property type="entry name" value="HTH_ARSR"/>
    <property type="match status" value="1"/>
</dbReference>
<dbReference type="SMART" id="SM00347">
    <property type="entry name" value="HTH_MARR"/>
    <property type="match status" value="1"/>
</dbReference>
<evidence type="ECO:0000256" key="6">
    <source>
        <dbReference type="SAM" id="MobiDB-lite"/>
    </source>
</evidence>
<dbReference type="Pfam" id="PF22381">
    <property type="entry name" value="Staph_reg_Sar_Rot"/>
    <property type="match status" value="1"/>
</dbReference>
<feature type="domain" description="HTH marR-type" evidence="7">
    <location>
        <begin position="14"/>
        <end position="144"/>
    </location>
</feature>
<comment type="subcellular location">
    <subcellularLocation>
        <location evidence="1">Cytoplasm</location>
    </subcellularLocation>
</comment>
<dbReference type="RefSeq" id="WP_111904155.1">
    <property type="nucleotide sequence ID" value="NZ_QLNP01000078.1"/>
</dbReference>
<dbReference type="InterPro" id="IPR000835">
    <property type="entry name" value="HTH_MarR-typ"/>
</dbReference>
<evidence type="ECO:0000256" key="4">
    <source>
        <dbReference type="ARBA" id="ARBA00023125"/>
    </source>
</evidence>
<sequence length="169" mass="18255">MTSSSGSDEDLLLERQLCFALAVASRTVIGAYRPVLQELNLTHPQYLVMLALWEKSPRSVKEISDTLLLVPATLSPLLKRLEALGYVTRRRVPGDERSLAVGLTPEGTALRGKALGVPGTMLAKLGLTRAQAENIHVAMTQLIESAQTDHTPVDPNVEADSNLEDEATA</sequence>
<comment type="caution">
    <text evidence="8">The sequence shown here is derived from an EMBL/GenBank/DDBJ whole genome shotgun (WGS) entry which is preliminary data.</text>
</comment>
<dbReference type="Proteomes" id="UP000249166">
    <property type="component" value="Unassembled WGS sequence"/>
</dbReference>
<organism evidence="8 9">
    <name type="scientific">Arthrobacter globiformis</name>
    <dbReference type="NCBI Taxonomy" id="1665"/>
    <lineage>
        <taxon>Bacteria</taxon>
        <taxon>Bacillati</taxon>
        <taxon>Actinomycetota</taxon>
        <taxon>Actinomycetes</taxon>
        <taxon>Micrococcales</taxon>
        <taxon>Micrococcaceae</taxon>
        <taxon>Arthrobacter</taxon>
    </lineage>
</organism>
<dbReference type="PANTHER" id="PTHR33164">
    <property type="entry name" value="TRANSCRIPTIONAL REGULATOR, MARR FAMILY"/>
    <property type="match status" value="1"/>
</dbReference>
<dbReference type="InterPro" id="IPR055166">
    <property type="entry name" value="Transc_reg_Sar_Rot_HTH"/>
</dbReference>
<keyword evidence="2" id="KW-0963">Cytoplasm</keyword>
<dbReference type="GO" id="GO:0006950">
    <property type="term" value="P:response to stress"/>
    <property type="evidence" value="ECO:0007669"/>
    <property type="project" value="TreeGrafter"/>
</dbReference>
<evidence type="ECO:0000313" key="8">
    <source>
        <dbReference type="EMBL" id="RAM36996.1"/>
    </source>
</evidence>
<keyword evidence="4" id="KW-0238">DNA-binding</keyword>
<gene>
    <name evidence="8" type="ORF">DBZ45_12105</name>
</gene>
<dbReference type="PROSITE" id="PS50995">
    <property type="entry name" value="HTH_MARR_2"/>
    <property type="match status" value="1"/>
</dbReference>
<dbReference type="Gene3D" id="1.10.10.10">
    <property type="entry name" value="Winged helix-like DNA-binding domain superfamily/Winged helix DNA-binding domain"/>
    <property type="match status" value="1"/>
</dbReference>
<evidence type="ECO:0000259" key="7">
    <source>
        <dbReference type="PROSITE" id="PS50995"/>
    </source>
</evidence>
<dbReference type="OrthoDB" id="9806864at2"/>
<dbReference type="GO" id="GO:0005737">
    <property type="term" value="C:cytoplasm"/>
    <property type="evidence" value="ECO:0007669"/>
    <property type="project" value="UniProtKB-SubCell"/>
</dbReference>
<feature type="region of interest" description="Disordered" evidence="6">
    <location>
        <begin position="146"/>
        <end position="169"/>
    </location>
</feature>
<dbReference type="GO" id="GO:0003700">
    <property type="term" value="F:DNA-binding transcription factor activity"/>
    <property type="evidence" value="ECO:0007669"/>
    <property type="project" value="InterPro"/>
</dbReference>
<keyword evidence="5" id="KW-0804">Transcription</keyword>
<name>A0A328HED1_ARTGO</name>
<evidence type="ECO:0000256" key="5">
    <source>
        <dbReference type="ARBA" id="ARBA00023163"/>
    </source>
</evidence>
<accession>A0A328HED1</accession>
<evidence type="ECO:0000256" key="3">
    <source>
        <dbReference type="ARBA" id="ARBA00023015"/>
    </source>
</evidence>
<dbReference type="InterPro" id="IPR036390">
    <property type="entry name" value="WH_DNA-bd_sf"/>
</dbReference>
<dbReference type="SUPFAM" id="SSF46785">
    <property type="entry name" value="Winged helix' DNA-binding domain"/>
    <property type="match status" value="1"/>
</dbReference>
<dbReference type="InterPro" id="IPR011991">
    <property type="entry name" value="ArsR-like_HTH"/>
</dbReference>
<evidence type="ECO:0000313" key="9">
    <source>
        <dbReference type="Proteomes" id="UP000249166"/>
    </source>
</evidence>
<reference evidence="8 9" key="1">
    <citation type="submission" date="2018-04" db="EMBL/GenBank/DDBJ databases">
        <title>Bacteria isolated from cave deposits of Manipur.</title>
        <authorList>
            <person name="Sahoo D."/>
            <person name="Sarangthem I."/>
            <person name="Nandeibam J."/>
        </authorList>
    </citation>
    <scope>NUCLEOTIDE SEQUENCE [LARGE SCALE GENOMIC DNA]</scope>
    <source>
        <strain evidence="9">mrc11</strain>
    </source>
</reference>
<protein>
    <submittedName>
        <fullName evidence="8">MarR family transcriptional regulator</fullName>
    </submittedName>
</protein>
<dbReference type="InterPro" id="IPR036388">
    <property type="entry name" value="WH-like_DNA-bd_sf"/>
</dbReference>
<dbReference type="PANTHER" id="PTHR33164:SF5">
    <property type="entry name" value="ORGANIC HYDROPEROXIDE RESISTANCE TRANSCRIPTIONAL REGULATOR"/>
    <property type="match status" value="1"/>
</dbReference>
<dbReference type="InterPro" id="IPR039422">
    <property type="entry name" value="MarR/SlyA-like"/>
</dbReference>
<dbReference type="EMBL" id="QLNP01000078">
    <property type="protein sequence ID" value="RAM36996.1"/>
    <property type="molecule type" value="Genomic_DNA"/>
</dbReference>
<proteinExistence type="predicted"/>
<dbReference type="AlphaFoldDB" id="A0A328HED1"/>
<keyword evidence="3" id="KW-0805">Transcription regulation</keyword>
<evidence type="ECO:0000256" key="2">
    <source>
        <dbReference type="ARBA" id="ARBA00022490"/>
    </source>
</evidence>
<evidence type="ECO:0000256" key="1">
    <source>
        <dbReference type="ARBA" id="ARBA00004496"/>
    </source>
</evidence>